<dbReference type="RefSeq" id="WP_290361745.1">
    <property type="nucleotide sequence ID" value="NZ_JAUFQU010000001.1"/>
</dbReference>
<dbReference type="InterPro" id="IPR012336">
    <property type="entry name" value="Thioredoxin-like_fold"/>
</dbReference>
<gene>
    <name evidence="2" type="ORF">QW060_00315</name>
</gene>
<dbReference type="EMBL" id="JAUFQU010000001">
    <property type="protein sequence ID" value="MDN3705581.1"/>
    <property type="molecule type" value="Genomic_DNA"/>
</dbReference>
<feature type="domain" description="Thioredoxin-like fold" evidence="1">
    <location>
        <begin position="39"/>
        <end position="151"/>
    </location>
</feature>
<sequence>MKNFNKFFVLVLFFFIPQMNAQILKKYRFEEVEQLVGQDPRPIVIFFYTDWCSYCKMMQRTTFRDKEIINLLNTSYYFIEINGEDKAAVFHLQKTFKYVPSGINTGSHEIVNYYLKGHPKAYPSLVILNAKFDRKTVRQSYLNSSDFRRFLSH</sequence>
<organism evidence="2 3">
    <name type="scientific">Paenimyroides ceti</name>
    <dbReference type="NCBI Taxonomy" id="395087"/>
    <lineage>
        <taxon>Bacteria</taxon>
        <taxon>Pseudomonadati</taxon>
        <taxon>Bacteroidota</taxon>
        <taxon>Flavobacteriia</taxon>
        <taxon>Flavobacteriales</taxon>
        <taxon>Flavobacteriaceae</taxon>
        <taxon>Paenimyroides</taxon>
    </lineage>
</organism>
<proteinExistence type="predicted"/>
<evidence type="ECO:0000313" key="2">
    <source>
        <dbReference type="EMBL" id="MDN3705581.1"/>
    </source>
</evidence>
<comment type="caution">
    <text evidence="2">The sequence shown here is derived from an EMBL/GenBank/DDBJ whole genome shotgun (WGS) entry which is preliminary data.</text>
</comment>
<accession>A0ABT8CN53</accession>
<dbReference type="InterPro" id="IPR036249">
    <property type="entry name" value="Thioredoxin-like_sf"/>
</dbReference>
<evidence type="ECO:0000259" key="1">
    <source>
        <dbReference type="Pfam" id="PF13098"/>
    </source>
</evidence>
<keyword evidence="3" id="KW-1185">Reference proteome</keyword>
<dbReference type="Proteomes" id="UP001242368">
    <property type="component" value="Unassembled WGS sequence"/>
</dbReference>
<dbReference type="SUPFAM" id="SSF52833">
    <property type="entry name" value="Thioredoxin-like"/>
    <property type="match status" value="1"/>
</dbReference>
<reference evidence="3" key="1">
    <citation type="journal article" date="2019" name="Int. J. Syst. Evol. Microbiol.">
        <title>The Global Catalogue of Microorganisms (GCM) 10K type strain sequencing project: providing services to taxonomists for standard genome sequencing and annotation.</title>
        <authorList>
            <consortium name="The Broad Institute Genomics Platform"/>
            <consortium name="The Broad Institute Genome Sequencing Center for Infectious Disease"/>
            <person name="Wu L."/>
            <person name="Ma J."/>
        </authorList>
    </citation>
    <scope>NUCLEOTIDE SEQUENCE [LARGE SCALE GENOMIC DNA]</scope>
    <source>
        <strain evidence="3">CECT 7184</strain>
    </source>
</reference>
<dbReference type="Gene3D" id="3.40.30.10">
    <property type="entry name" value="Glutaredoxin"/>
    <property type="match status" value="1"/>
</dbReference>
<dbReference type="Pfam" id="PF13098">
    <property type="entry name" value="Thioredoxin_2"/>
    <property type="match status" value="1"/>
</dbReference>
<name>A0ABT8CN53_9FLAO</name>
<evidence type="ECO:0000313" key="3">
    <source>
        <dbReference type="Proteomes" id="UP001242368"/>
    </source>
</evidence>
<protein>
    <submittedName>
        <fullName evidence="2">Thioredoxin family protein</fullName>
    </submittedName>
</protein>